<evidence type="ECO:0000313" key="1">
    <source>
        <dbReference type="EMBL" id="KAF0442644.1"/>
    </source>
</evidence>
<comment type="caution">
    <text evidence="1">The sequence shown here is derived from an EMBL/GenBank/DDBJ whole genome shotgun (WGS) entry which is preliminary data.</text>
</comment>
<reference evidence="1 2" key="1">
    <citation type="journal article" date="2019" name="Environ. Microbiol.">
        <title>At the nexus of three kingdoms: the genome of the mycorrhizal fungus Gigaspora margarita provides insights into plant, endobacterial and fungal interactions.</title>
        <authorList>
            <person name="Venice F."/>
            <person name="Ghignone S."/>
            <person name="Salvioli di Fossalunga A."/>
            <person name="Amselem J."/>
            <person name="Novero M."/>
            <person name="Xianan X."/>
            <person name="Sedzielewska Toro K."/>
            <person name="Morin E."/>
            <person name="Lipzen A."/>
            <person name="Grigoriev I.V."/>
            <person name="Henrissat B."/>
            <person name="Martin F.M."/>
            <person name="Bonfante P."/>
        </authorList>
    </citation>
    <scope>NUCLEOTIDE SEQUENCE [LARGE SCALE GENOMIC DNA]</scope>
    <source>
        <strain evidence="1 2">BEG34</strain>
    </source>
</reference>
<dbReference type="Proteomes" id="UP000439903">
    <property type="component" value="Unassembled WGS sequence"/>
</dbReference>
<dbReference type="AlphaFoldDB" id="A0A8H4A8B7"/>
<evidence type="ECO:0000313" key="2">
    <source>
        <dbReference type="Proteomes" id="UP000439903"/>
    </source>
</evidence>
<keyword evidence="2" id="KW-1185">Reference proteome</keyword>
<sequence length="126" mass="14692">MSDHSVSSFSFEEVDSVTRKRKKRKEGCLSFFQGIKIEIHDSSFFFLSQNTKKQLILAFIREAPLHSARPSNSFVDQRTNPIFNDRSLNTLVLLLPFTTVHLDNSLKVLIMKIWQYLLKLWSGSWI</sequence>
<proteinExistence type="predicted"/>
<accession>A0A8H4A8B7</accession>
<protein>
    <submittedName>
        <fullName evidence="1">Uncharacterized protein</fullName>
    </submittedName>
</protein>
<organism evidence="1 2">
    <name type="scientific">Gigaspora margarita</name>
    <dbReference type="NCBI Taxonomy" id="4874"/>
    <lineage>
        <taxon>Eukaryota</taxon>
        <taxon>Fungi</taxon>
        <taxon>Fungi incertae sedis</taxon>
        <taxon>Mucoromycota</taxon>
        <taxon>Glomeromycotina</taxon>
        <taxon>Glomeromycetes</taxon>
        <taxon>Diversisporales</taxon>
        <taxon>Gigasporaceae</taxon>
        <taxon>Gigaspora</taxon>
    </lineage>
</organism>
<dbReference type="EMBL" id="WTPW01001320">
    <property type="protein sequence ID" value="KAF0442644.1"/>
    <property type="molecule type" value="Genomic_DNA"/>
</dbReference>
<gene>
    <name evidence="1" type="ORF">F8M41_003632</name>
</gene>
<name>A0A8H4A8B7_GIGMA</name>